<protein>
    <submittedName>
        <fullName evidence="1">Uncharacterized protein</fullName>
    </submittedName>
</protein>
<dbReference type="Proteomes" id="UP000642070">
    <property type="component" value="Unassembled WGS sequence"/>
</dbReference>
<accession>A0A917UA88</accession>
<gene>
    <name evidence="1" type="ORF">GCM10007977_083840</name>
</gene>
<dbReference type="EMBL" id="BMPI01000059">
    <property type="protein sequence ID" value="GGM69351.1"/>
    <property type="molecule type" value="Genomic_DNA"/>
</dbReference>
<sequence>MHRLPHEDIDFFDFEATTLTPGLPWPRELPASGWVQGGFPPLLWIRGTGPASFDVVAAIVSVMRQIR</sequence>
<reference evidence="1" key="2">
    <citation type="submission" date="2020-09" db="EMBL/GenBank/DDBJ databases">
        <authorList>
            <person name="Sun Q."/>
            <person name="Ohkuma M."/>
        </authorList>
    </citation>
    <scope>NUCLEOTIDE SEQUENCE</scope>
    <source>
        <strain evidence="1">JCM 19831</strain>
    </source>
</reference>
<proteinExistence type="predicted"/>
<name>A0A917UA88_9ACTN</name>
<evidence type="ECO:0000313" key="1">
    <source>
        <dbReference type="EMBL" id="GGM69351.1"/>
    </source>
</evidence>
<organism evidence="1 2">
    <name type="scientific">Dactylosporangium sucinum</name>
    <dbReference type="NCBI Taxonomy" id="1424081"/>
    <lineage>
        <taxon>Bacteria</taxon>
        <taxon>Bacillati</taxon>
        <taxon>Actinomycetota</taxon>
        <taxon>Actinomycetes</taxon>
        <taxon>Micromonosporales</taxon>
        <taxon>Micromonosporaceae</taxon>
        <taxon>Dactylosporangium</taxon>
    </lineage>
</organism>
<dbReference type="AlphaFoldDB" id="A0A917UA88"/>
<keyword evidence="2" id="KW-1185">Reference proteome</keyword>
<comment type="caution">
    <text evidence="1">The sequence shown here is derived from an EMBL/GenBank/DDBJ whole genome shotgun (WGS) entry which is preliminary data.</text>
</comment>
<reference evidence="1" key="1">
    <citation type="journal article" date="2014" name="Int. J. Syst. Evol. Microbiol.">
        <title>Complete genome sequence of Corynebacterium casei LMG S-19264T (=DSM 44701T), isolated from a smear-ripened cheese.</title>
        <authorList>
            <consortium name="US DOE Joint Genome Institute (JGI-PGF)"/>
            <person name="Walter F."/>
            <person name="Albersmeier A."/>
            <person name="Kalinowski J."/>
            <person name="Ruckert C."/>
        </authorList>
    </citation>
    <scope>NUCLEOTIDE SEQUENCE</scope>
    <source>
        <strain evidence="1">JCM 19831</strain>
    </source>
</reference>
<evidence type="ECO:0000313" key="2">
    <source>
        <dbReference type="Proteomes" id="UP000642070"/>
    </source>
</evidence>